<comment type="similarity">
    <text evidence="1">Belongs to the 'phage' integrase family.</text>
</comment>
<dbReference type="PROSITE" id="PS51900">
    <property type="entry name" value="CB"/>
    <property type="match status" value="1"/>
</dbReference>
<dbReference type="eggNOG" id="COG0582">
    <property type="taxonomic scope" value="Bacteria"/>
</dbReference>
<dbReference type="RefSeq" id="WP_026979334.1">
    <property type="nucleotide sequence ID" value="NZ_AUCZ01000003.1"/>
</dbReference>
<dbReference type="Proteomes" id="UP000030121">
    <property type="component" value="Unassembled WGS sequence"/>
</dbReference>
<dbReference type="Gene3D" id="1.10.443.10">
    <property type="entry name" value="Intergrase catalytic core"/>
    <property type="match status" value="1"/>
</dbReference>
<keyword evidence="2" id="KW-0229">DNA integration</keyword>
<keyword evidence="4" id="KW-0233">DNA recombination</keyword>
<dbReference type="GO" id="GO:0003677">
    <property type="term" value="F:DNA binding"/>
    <property type="evidence" value="ECO:0007669"/>
    <property type="project" value="UniProtKB-UniRule"/>
</dbReference>
<proteinExistence type="inferred from homology"/>
<dbReference type="GO" id="GO:0006310">
    <property type="term" value="P:DNA recombination"/>
    <property type="evidence" value="ECO:0007669"/>
    <property type="project" value="UniProtKB-KW"/>
</dbReference>
<dbReference type="InterPro" id="IPR010998">
    <property type="entry name" value="Integrase_recombinase_N"/>
</dbReference>
<dbReference type="Gene3D" id="1.10.150.130">
    <property type="match status" value="1"/>
</dbReference>
<evidence type="ECO:0000259" key="7">
    <source>
        <dbReference type="PROSITE" id="PS51900"/>
    </source>
</evidence>
<evidence type="ECO:0000256" key="2">
    <source>
        <dbReference type="ARBA" id="ARBA00022908"/>
    </source>
</evidence>
<dbReference type="OrthoDB" id="9806835at2"/>
<dbReference type="PANTHER" id="PTHR30349">
    <property type="entry name" value="PHAGE INTEGRASE-RELATED"/>
    <property type="match status" value="1"/>
</dbReference>
<dbReference type="InterPro" id="IPR011010">
    <property type="entry name" value="DNA_brk_join_enz"/>
</dbReference>
<organism evidence="8 9">
    <name type="scientific">Flavobacterium suncheonense GH29-5 = DSM 17707</name>
    <dbReference type="NCBI Taxonomy" id="1121899"/>
    <lineage>
        <taxon>Bacteria</taxon>
        <taxon>Pseudomonadati</taxon>
        <taxon>Bacteroidota</taxon>
        <taxon>Flavobacteriia</taxon>
        <taxon>Flavobacteriales</taxon>
        <taxon>Flavobacteriaceae</taxon>
        <taxon>Flavobacterium</taxon>
    </lineage>
</organism>
<dbReference type="Pfam" id="PF00589">
    <property type="entry name" value="Phage_integrase"/>
    <property type="match status" value="1"/>
</dbReference>
<evidence type="ECO:0000256" key="1">
    <source>
        <dbReference type="ARBA" id="ARBA00008857"/>
    </source>
</evidence>
<protein>
    <recommendedName>
        <fullName evidence="10">Integrase</fullName>
    </recommendedName>
</protein>
<dbReference type="PROSITE" id="PS51898">
    <property type="entry name" value="TYR_RECOMBINASE"/>
    <property type="match status" value="1"/>
</dbReference>
<evidence type="ECO:0000313" key="9">
    <source>
        <dbReference type="Proteomes" id="UP000030121"/>
    </source>
</evidence>
<comment type="caution">
    <text evidence="8">The sequence shown here is derived from an EMBL/GenBank/DDBJ whole genome shotgun (WGS) entry which is preliminary data.</text>
</comment>
<evidence type="ECO:0000313" key="8">
    <source>
        <dbReference type="EMBL" id="KGO89536.1"/>
    </source>
</evidence>
<dbReference type="SUPFAM" id="SSF56349">
    <property type="entry name" value="DNA breaking-rejoining enzymes"/>
    <property type="match status" value="1"/>
</dbReference>
<dbReference type="InterPro" id="IPR050090">
    <property type="entry name" value="Tyrosine_recombinase_XerCD"/>
</dbReference>
<evidence type="ECO:0000256" key="5">
    <source>
        <dbReference type="PROSITE-ProRule" id="PRU01248"/>
    </source>
</evidence>
<dbReference type="PANTHER" id="PTHR30349:SF64">
    <property type="entry name" value="PROPHAGE INTEGRASE INTD-RELATED"/>
    <property type="match status" value="1"/>
</dbReference>
<evidence type="ECO:0000256" key="3">
    <source>
        <dbReference type="ARBA" id="ARBA00023125"/>
    </source>
</evidence>
<dbReference type="STRING" id="1121899.GCA_000430025_00543"/>
<dbReference type="AlphaFoldDB" id="A0A0A2MD31"/>
<feature type="domain" description="Core-binding (CB)" evidence="7">
    <location>
        <begin position="107"/>
        <end position="192"/>
    </location>
</feature>
<keyword evidence="3 5" id="KW-0238">DNA-binding</keyword>
<sequence length="409" mass="47696">MSKITKVVRNAYDNAYDLSNKKKYSIPKIYNASGDITKRWYVYFSFRNPQTGKMERQPSIDTGVMRYKTLSGRNKAIKMLRDTVEDILKNGFNPYEETELIDEVKKYSTVEAIDFVLELTKSKFSASHYSDFNSRLQQFKKWLIKNGWEFRHITSVNRIAIAKYLNEVMKATSATNRNNTRIALSSFYSNLVNNNIVEANLVSDIPVEKAKAKRNKTFNSSQEEAIEEKVVAYPVLGLFIKFISYNFLRPVEVCRITIGDIDLKQKRVTLQTKTGIKTKIIPDILFEELPDMKGLPSDMLLFNRDKLCGYWPAKEENRRQYYSDLFFEVKTALGLSKDYTIYSFRHTFITKLYREFRKELTPFEAESHLMLITGHASHDALKKYLRDIDAELPEDYSERIKKALSSSKQ</sequence>
<evidence type="ECO:0000256" key="4">
    <source>
        <dbReference type="ARBA" id="ARBA00023172"/>
    </source>
</evidence>
<reference evidence="8 9" key="1">
    <citation type="submission" date="2013-09" db="EMBL/GenBank/DDBJ databases">
        <authorList>
            <person name="Zeng Z."/>
            <person name="Chen C."/>
        </authorList>
    </citation>
    <scope>NUCLEOTIDE SEQUENCE [LARGE SCALE GENOMIC DNA]</scope>
    <source>
        <strain evidence="8 9">GH29-5</strain>
    </source>
</reference>
<dbReference type="GO" id="GO:0015074">
    <property type="term" value="P:DNA integration"/>
    <property type="evidence" value="ECO:0007669"/>
    <property type="project" value="UniProtKB-KW"/>
</dbReference>
<dbReference type="EMBL" id="JRLW01000008">
    <property type="protein sequence ID" value="KGO89536.1"/>
    <property type="molecule type" value="Genomic_DNA"/>
</dbReference>
<accession>A0A0A2MD31</accession>
<keyword evidence="9" id="KW-1185">Reference proteome</keyword>
<dbReference type="InterPro" id="IPR013762">
    <property type="entry name" value="Integrase-like_cat_sf"/>
</dbReference>
<feature type="domain" description="Tyr recombinase" evidence="6">
    <location>
        <begin position="213"/>
        <end position="397"/>
    </location>
</feature>
<gene>
    <name evidence="8" type="ORF">Q764_07110</name>
</gene>
<name>A0A0A2MD31_9FLAO</name>
<dbReference type="InterPro" id="IPR044068">
    <property type="entry name" value="CB"/>
</dbReference>
<evidence type="ECO:0008006" key="10">
    <source>
        <dbReference type="Google" id="ProtNLM"/>
    </source>
</evidence>
<evidence type="ECO:0000259" key="6">
    <source>
        <dbReference type="PROSITE" id="PS51898"/>
    </source>
</evidence>
<dbReference type="InterPro" id="IPR002104">
    <property type="entry name" value="Integrase_catalytic"/>
</dbReference>